<accession>A0A849VD46</accession>
<gene>
    <name evidence="2" type="ORF">HG263_11880</name>
</gene>
<evidence type="ECO:0000256" key="1">
    <source>
        <dbReference type="SAM" id="SignalP"/>
    </source>
</evidence>
<comment type="caution">
    <text evidence="2">The sequence shown here is derived from an EMBL/GenBank/DDBJ whole genome shotgun (WGS) entry which is preliminary data.</text>
</comment>
<dbReference type="Proteomes" id="UP000586305">
    <property type="component" value="Unassembled WGS sequence"/>
</dbReference>
<dbReference type="EMBL" id="JABBPG010000004">
    <property type="protein sequence ID" value="NOU51226.1"/>
    <property type="molecule type" value="Genomic_DNA"/>
</dbReference>
<dbReference type="Gene3D" id="2.40.70.10">
    <property type="entry name" value="Acid Proteases"/>
    <property type="match status" value="2"/>
</dbReference>
<dbReference type="InterPro" id="IPR021109">
    <property type="entry name" value="Peptidase_aspartic_dom_sf"/>
</dbReference>
<feature type="chain" id="PRO_5032711469" description="Aspartyl protease" evidence="1">
    <location>
        <begin position="20"/>
        <end position="414"/>
    </location>
</feature>
<dbReference type="PROSITE" id="PS51257">
    <property type="entry name" value="PROKAR_LIPOPROTEIN"/>
    <property type="match status" value="1"/>
</dbReference>
<dbReference type="Pfam" id="PF13650">
    <property type="entry name" value="Asp_protease_2"/>
    <property type="match status" value="1"/>
</dbReference>
<evidence type="ECO:0008006" key="4">
    <source>
        <dbReference type="Google" id="ProtNLM"/>
    </source>
</evidence>
<keyword evidence="3" id="KW-1185">Reference proteome</keyword>
<feature type="signal peptide" evidence="1">
    <location>
        <begin position="1"/>
        <end position="19"/>
    </location>
</feature>
<proteinExistence type="predicted"/>
<name>A0A849VD46_9GAMM</name>
<keyword evidence="1" id="KW-0732">Signal</keyword>
<reference evidence="2 3" key="1">
    <citation type="submission" date="2020-04" db="EMBL/GenBank/DDBJ databases">
        <title>Pseudoalteromonas caenipelagi sp. nov., isolated from a tidal flat.</title>
        <authorList>
            <person name="Park S."/>
            <person name="Yoon J.-H."/>
        </authorList>
    </citation>
    <scope>NUCLEOTIDE SEQUENCE [LARGE SCALE GENOMIC DNA]</scope>
    <source>
        <strain evidence="2 3">JBTF-M23</strain>
    </source>
</reference>
<dbReference type="AlphaFoldDB" id="A0A849VD46"/>
<dbReference type="SUPFAM" id="SSF50630">
    <property type="entry name" value="Acid proteases"/>
    <property type="match status" value="1"/>
</dbReference>
<evidence type="ECO:0000313" key="3">
    <source>
        <dbReference type="Proteomes" id="UP000586305"/>
    </source>
</evidence>
<evidence type="ECO:0000313" key="2">
    <source>
        <dbReference type="EMBL" id="NOU51226.1"/>
    </source>
</evidence>
<dbReference type="RefSeq" id="WP_171626289.1">
    <property type="nucleotide sequence ID" value="NZ_JABBPG010000004.1"/>
</dbReference>
<protein>
    <recommendedName>
        <fullName evidence="4">Aspartyl protease</fullName>
    </recommendedName>
</protein>
<organism evidence="2 3">
    <name type="scientific">Pseudoalteromonas caenipelagi</name>
    <dbReference type="NCBI Taxonomy" id="2726988"/>
    <lineage>
        <taxon>Bacteria</taxon>
        <taxon>Pseudomonadati</taxon>
        <taxon>Pseudomonadota</taxon>
        <taxon>Gammaproteobacteria</taxon>
        <taxon>Alteromonadales</taxon>
        <taxon>Pseudoalteromonadaceae</taxon>
        <taxon>Pseudoalteromonas</taxon>
    </lineage>
</organism>
<dbReference type="Pfam" id="PF13975">
    <property type="entry name" value="gag-asp_proteas"/>
    <property type="match status" value="1"/>
</dbReference>
<sequence>MKKYLLVTFLVMLSGCSFVNTVGMKWVNSDLKPIWLSEQTSLPLTAHFEGEKSYVYVDIDGHHLKMLVDSGASFSALFDTPKVEKMTLPRQAELLIGGWGDEEGSLAYKTQVNVFDLGSVRFKDMVLAVIPVSTSKYYLRGDEATFDGIIGHDVMRHFAWTFDKVAKQIVLSNKAYSGQFKTHAVSFSRSFSKLNIPARFQLTADHTVDMPIVIDTGSRHYLKLSAKYIEQHKLDMGRLVEAADFGLSGKTQHQRGNVKSIQIADLTVSNVKANFIPTEDEDELWIIGNAFLNQFISTLDYHTNTLYLRPREQGFQSRYNLSGLELRKLRSGYFVVRSVTSNAMNTGLEVGDIITKLDNQDTPALSMDDWLDISNEAKAHQLCWARSPIDQLRVNKSQCKTVTFSNITGFNVMY</sequence>